<evidence type="ECO:0000313" key="2">
    <source>
        <dbReference type="EMBL" id="WVZ58926.1"/>
    </source>
</evidence>
<sequence>VALASGRGLNRGVQVTVPAQRTASPRRRVPLGGRLASSRAHGEQAGAGESRSGVVCGKRSASRRCAREKEARITSSRPRSHPVARQLRSRLETREGNRKRRRRRRAAAASIQPRPPPAGNLSAAEESGPHRASELHPSAHAWKLLPRLEAPPAPRPAFWSALSRQPPSSAWPPCLAACSLPSRFWRDKKAEAASSRGFGDTKICPKTTTAIRKEMKEYLDSNRRKRPLHLDDDEQQEEADVVVVEANPAAESVQVQEDAPQESQGSKVQLQPSSGTAAKQRRAAYLYKAPTSSKSNSKANPKANKSIVEMLRKNT</sequence>
<feature type="region of interest" description="Disordered" evidence="1">
    <location>
        <begin position="218"/>
        <end position="315"/>
    </location>
</feature>
<name>A0AAQ3WEF4_PASNO</name>
<feature type="region of interest" description="Disordered" evidence="1">
    <location>
        <begin position="1"/>
        <end position="135"/>
    </location>
</feature>
<feature type="compositionally biased region" description="Low complexity" evidence="1">
    <location>
        <begin position="288"/>
        <end position="306"/>
    </location>
</feature>
<keyword evidence="3" id="KW-1185">Reference proteome</keyword>
<organism evidence="2 3">
    <name type="scientific">Paspalum notatum var. saurae</name>
    <dbReference type="NCBI Taxonomy" id="547442"/>
    <lineage>
        <taxon>Eukaryota</taxon>
        <taxon>Viridiplantae</taxon>
        <taxon>Streptophyta</taxon>
        <taxon>Embryophyta</taxon>
        <taxon>Tracheophyta</taxon>
        <taxon>Spermatophyta</taxon>
        <taxon>Magnoliopsida</taxon>
        <taxon>Liliopsida</taxon>
        <taxon>Poales</taxon>
        <taxon>Poaceae</taxon>
        <taxon>PACMAD clade</taxon>
        <taxon>Panicoideae</taxon>
        <taxon>Andropogonodae</taxon>
        <taxon>Paspaleae</taxon>
        <taxon>Paspalinae</taxon>
        <taxon>Paspalum</taxon>
    </lineage>
</organism>
<dbReference type="Proteomes" id="UP001341281">
    <property type="component" value="Chromosome 02"/>
</dbReference>
<proteinExistence type="predicted"/>
<feature type="compositionally biased region" description="Polar residues" evidence="1">
    <location>
        <begin position="261"/>
        <end position="277"/>
    </location>
</feature>
<evidence type="ECO:0000313" key="3">
    <source>
        <dbReference type="Proteomes" id="UP001341281"/>
    </source>
</evidence>
<dbReference type="AlphaFoldDB" id="A0AAQ3WEF4"/>
<feature type="compositionally biased region" description="Acidic residues" evidence="1">
    <location>
        <begin position="231"/>
        <end position="240"/>
    </location>
</feature>
<dbReference type="EMBL" id="CP144746">
    <property type="protein sequence ID" value="WVZ58926.1"/>
    <property type="molecule type" value="Genomic_DNA"/>
</dbReference>
<feature type="compositionally biased region" description="Basic residues" evidence="1">
    <location>
        <begin position="97"/>
        <end position="106"/>
    </location>
</feature>
<feature type="non-terminal residue" evidence="2">
    <location>
        <position position="315"/>
    </location>
</feature>
<protein>
    <submittedName>
        <fullName evidence="2">Uncharacterized protein</fullName>
    </submittedName>
</protein>
<evidence type="ECO:0000256" key="1">
    <source>
        <dbReference type="SAM" id="MobiDB-lite"/>
    </source>
</evidence>
<reference evidence="2 3" key="1">
    <citation type="submission" date="2024-02" db="EMBL/GenBank/DDBJ databases">
        <title>High-quality chromosome-scale genome assembly of Pensacola bahiagrass (Paspalum notatum Flugge var. saurae).</title>
        <authorList>
            <person name="Vega J.M."/>
            <person name="Podio M."/>
            <person name="Orjuela J."/>
            <person name="Siena L.A."/>
            <person name="Pessino S.C."/>
            <person name="Combes M.C."/>
            <person name="Mariac C."/>
            <person name="Albertini E."/>
            <person name="Pupilli F."/>
            <person name="Ortiz J.P.A."/>
            <person name="Leblanc O."/>
        </authorList>
    </citation>
    <scope>NUCLEOTIDE SEQUENCE [LARGE SCALE GENOMIC DNA]</scope>
    <source>
        <strain evidence="2">R1</strain>
        <tissue evidence="2">Leaf</tissue>
    </source>
</reference>
<accession>A0AAQ3WEF4</accession>
<gene>
    <name evidence="2" type="ORF">U9M48_009143</name>
</gene>